<accession>A0A9W9C043</accession>
<proteinExistence type="predicted"/>
<comment type="caution">
    <text evidence="2">The sequence shown here is derived from an EMBL/GenBank/DDBJ whole genome shotgun (WGS) entry which is preliminary data.</text>
</comment>
<feature type="region of interest" description="Disordered" evidence="1">
    <location>
        <begin position="172"/>
        <end position="202"/>
    </location>
</feature>
<organism evidence="2 3">
    <name type="scientific">Didymella glomerata</name>
    <dbReference type="NCBI Taxonomy" id="749621"/>
    <lineage>
        <taxon>Eukaryota</taxon>
        <taxon>Fungi</taxon>
        <taxon>Dikarya</taxon>
        <taxon>Ascomycota</taxon>
        <taxon>Pezizomycotina</taxon>
        <taxon>Dothideomycetes</taxon>
        <taxon>Pleosporomycetidae</taxon>
        <taxon>Pleosporales</taxon>
        <taxon>Pleosporineae</taxon>
        <taxon>Didymellaceae</taxon>
        <taxon>Didymella</taxon>
    </lineage>
</organism>
<evidence type="ECO:0000256" key="1">
    <source>
        <dbReference type="SAM" id="MobiDB-lite"/>
    </source>
</evidence>
<name>A0A9W9C043_9PLEO</name>
<dbReference type="OrthoDB" id="3770798at2759"/>
<dbReference type="AlphaFoldDB" id="A0A9W9C043"/>
<dbReference type="EMBL" id="JAPEUV010000044">
    <property type="protein sequence ID" value="KAJ4336893.1"/>
    <property type="molecule type" value="Genomic_DNA"/>
</dbReference>
<evidence type="ECO:0000313" key="3">
    <source>
        <dbReference type="Proteomes" id="UP001140562"/>
    </source>
</evidence>
<protein>
    <submittedName>
        <fullName evidence="2">Uncharacterized protein</fullName>
    </submittedName>
</protein>
<evidence type="ECO:0000313" key="2">
    <source>
        <dbReference type="EMBL" id="KAJ4336893.1"/>
    </source>
</evidence>
<reference evidence="2" key="1">
    <citation type="submission" date="2022-10" db="EMBL/GenBank/DDBJ databases">
        <title>Tapping the CABI collections for fungal endophytes: first genome assemblies for Collariella, Neodidymelliopsis, Ascochyta clinopodiicola, Didymella pomorum, Didymosphaeria variabile, Neocosmospora piperis and Neocucurbitaria cava.</title>
        <authorList>
            <person name="Hill R."/>
        </authorList>
    </citation>
    <scope>NUCLEOTIDE SEQUENCE</scope>
    <source>
        <strain evidence="2">IMI 360193</strain>
    </source>
</reference>
<gene>
    <name evidence="2" type="ORF">N0V87_005109</name>
</gene>
<sequence length="311" mass="34428">MPFEPGSLEDVEAWAQHKFPTYFAALSIFPIAERVETLKFDGQCIDGKILVQPVLISALYVGVTAAGNAVYARITGNSDVELFCDHKVKASKDTEDLWCIKPVAELEGVKIAAPFHYCAESGHPACIDRLETLIRYAHLKAGEEEAVSPKLGFFKGHFRAACRDVARSTGALTEADEMTDDSTLPGDSPESPPGLIEDTDIGGLRDNPAATSIFNLHVHAMDESYHDFKINMLRQLGAMQIMDRETMLQAQALNRDLALRLAAAEEYRVEMDKDLETQKTKTISALEEAEKWKTQYQELKDTLQGALGQHL</sequence>
<keyword evidence="3" id="KW-1185">Reference proteome</keyword>
<dbReference type="Proteomes" id="UP001140562">
    <property type="component" value="Unassembled WGS sequence"/>
</dbReference>